<dbReference type="GO" id="GO:0019631">
    <property type="term" value="P:quinate catabolic process"/>
    <property type="evidence" value="ECO:0007669"/>
    <property type="project" value="TreeGrafter"/>
</dbReference>
<organism evidence="11 12">
    <name type="scientific">Veillonella criceti</name>
    <dbReference type="NCBI Taxonomy" id="103891"/>
    <lineage>
        <taxon>Bacteria</taxon>
        <taxon>Bacillati</taxon>
        <taxon>Bacillota</taxon>
        <taxon>Negativicutes</taxon>
        <taxon>Veillonellales</taxon>
        <taxon>Veillonellaceae</taxon>
        <taxon>Veillonella</taxon>
    </lineage>
</organism>
<keyword evidence="7" id="KW-0057">Aromatic amino acid biosynthesis</keyword>
<evidence type="ECO:0000256" key="8">
    <source>
        <dbReference type="PIRSR" id="PIRSR001399-1"/>
    </source>
</evidence>
<sequence length="145" mass="16422">MHILILNGPNINLLGLREPDIYGSETYEDLVHQLREYAESLDISVSLYQSNHEGSLVDRIQAARFDIDAIIINPAAYSHTSIAILDALKAVHLPTVEVHISNPKERETFRHYSYVSEYAEKVIMGQGVAGYCQAIDYLVNTYRKK</sequence>
<dbReference type="PIRSF" id="PIRSF001399">
    <property type="entry name" value="DHquinase_II"/>
    <property type="match status" value="1"/>
</dbReference>
<protein>
    <recommendedName>
        <fullName evidence="5 7">3-dehydroquinate dehydratase</fullName>
        <shortName evidence="7">3-dehydroquinase</shortName>
        <ecNumber evidence="5 7">4.2.1.10</ecNumber>
    </recommendedName>
    <alternativeName>
        <fullName evidence="7">Type II DHQase</fullName>
    </alternativeName>
</protein>
<dbReference type="EMBL" id="UHIO01000001">
    <property type="protein sequence ID" value="SUP44055.1"/>
    <property type="molecule type" value="Genomic_DNA"/>
</dbReference>
<dbReference type="Proteomes" id="UP000255367">
    <property type="component" value="Unassembled WGS sequence"/>
</dbReference>
<comment type="subunit">
    <text evidence="4 7">Homododecamer.</text>
</comment>
<dbReference type="Pfam" id="PF01220">
    <property type="entry name" value="DHquinase_II"/>
    <property type="match status" value="1"/>
</dbReference>
<comment type="similarity">
    <text evidence="3 7">Belongs to the type-II 3-dehydroquinase family.</text>
</comment>
<dbReference type="OrthoDB" id="9790793at2"/>
<dbReference type="PANTHER" id="PTHR21272">
    <property type="entry name" value="CATABOLIC 3-DEHYDROQUINASE"/>
    <property type="match status" value="1"/>
</dbReference>
<evidence type="ECO:0000256" key="7">
    <source>
        <dbReference type="HAMAP-Rule" id="MF_00169"/>
    </source>
</evidence>
<proteinExistence type="inferred from homology"/>
<dbReference type="GO" id="GO:0003855">
    <property type="term" value="F:3-dehydroquinate dehydratase activity"/>
    <property type="evidence" value="ECO:0007669"/>
    <property type="project" value="UniProtKB-UniRule"/>
</dbReference>
<dbReference type="InterPro" id="IPR001874">
    <property type="entry name" value="DHquinase_II"/>
</dbReference>
<dbReference type="InterPro" id="IPR018509">
    <property type="entry name" value="DHquinase_II_CS"/>
</dbReference>
<evidence type="ECO:0000256" key="5">
    <source>
        <dbReference type="ARBA" id="ARBA00012060"/>
    </source>
</evidence>
<dbReference type="GO" id="GO:0008652">
    <property type="term" value="P:amino acid biosynthetic process"/>
    <property type="evidence" value="ECO:0007669"/>
    <property type="project" value="UniProtKB-KW"/>
</dbReference>
<gene>
    <name evidence="7 11" type="primary">aroQ</name>
    <name evidence="11" type="ORF">NCTC12020_01481</name>
</gene>
<dbReference type="AlphaFoldDB" id="A0A380NMK4"/>
<dbReference type="NCBIfam" id="NF003806">
    <property type="entry name" value="PRK05395.1-3"/>
    <property type="match status" value="1"/>
</dbReference>
<comment type="catalytic activity">
    <reaction evidence="1 7">
        <text>3-dehydroquinate = 3-dehydroshikimate + H2O</text>
        <dbReference type="Rhea" id="RHEA:21096"/>
        <dbReference type="ChEBI" id="CHEBI:15377"/>
        <dbReference type="ChEBI" id="CHEBI:16630"/>
        <dbReference type="ChEBI" id="CHEBI:32364"/>
        <dbReference type="EC" id="4.2.1.10"/>
    </reaction>
</comment>
<dbReference type="UniPathway" id="UPA00053">
    <property type="reaction ID" value="UER00086"/>
</dbReference>
<feature type="site" description="Transition state stabilizer" evidence="7 10">
    <location>
        <position position="17"/>
    </location>
</feature>
<comment type="function">
    <text evidence="7">Catalyzes a trans-dehydration via an enolate intermediate.</text>
</comment>
<reference evidence="11 12" key="1">
    <citation type="submission" date="2018-06" db="EMBL/GenBank/DDBJ databases">
        <authorList>
            <consortium name="Pathogen Informatics"/>
            <person name="Doyle S."/>
        </authorList>
    </citation>
    <scope>NUCLEOTIDE SEQUENCE [LARGE SCALE GENOMIC DNA]</scope>
    <source>
        <strain evidence="11 12">NCTC12020</strain>
    </source>
</reference>
<dbReference type="PANTHER" id="PTHR21272:SF3">
    <property type="entry name" value="CATABOLIC 3-DEHYDROQUINASE"/>
    <property type="match status" value="1"/>
</dbReference>
<dbReference type="InterPro" id="IPR036441">
    <property type="entry name" value="DHquinase_II_sf"/>
</dbReference>
<dbReference type="SUPFAM" id="SSF52304">
    <property type="entry name" value="Type II 3-dehydroquinate dehydratase"/>
    <property type="match status" value="1"/>
</dbReference>
<dbReference type="PROSITE" id="PS01029">
    <property type="entry name" value="DEHYDROQUINASE_II"/>
    <property type="match status" value="1"/>
</dbReference>
<accession>A0A380NMK4</accession>
<dbReference type="GO" id="GO:0009073">
    <property type="term" value="P:aromatic amino acid family biosynthetic process"/>
    <property type="evidence" value="ECO:0007669"/>
    <property type="project" value="UniProtKB-KW"/>
</dbReference>
<dbReference type="NCBIfam" id="NF003807">
    <property type="entry name" value="PRK05395.1-4"/>
    <property type="match status" value="1"/>
</dbReference>
<feature type="binding site" evidence="7 9">
    <location>
        <position position="86"/>
    </location>
    <ligand>
        <name>substrate</name>
    </ligand>
</feature>
<evidence type="ECO:0000256" key="9">
    <source>
        <dbReference type="PIRSR" id="PIRSR001399-2"/>
    </source>
</evidence>
<feature type="binding site" evidence="7 9">
    <location>
        <position position="79"/>
    </location>
    <ligand>
        <name>substrate</name>
    </ligand>
</feature>
<name>A0A380NMK4_9FIRM</name>
<evidence type="ECO:0000256" key="10">
    <source>
        <dbReference type="PIRSR" id="PIRSR001399-3"/>
    </source>
</evidence>
<keyword evidence="12" id="KW-1185">Reference proteome</keyword>
<dbReference type="HAMAP" id="MF_00169">
    <property type="entry name" value="AroQ"/>
    <property type="match status" value="1"/>
</dbReference>
<feature type="binding site" evidence="7 9">
    <location>
        <begin position="100"/>
        <end position="101"/>
    </location>
    <ligand>
        <name>substrate</name>
    </ligand>
</feature>
<dbReference type="CDD" id="cd00466">
    <property type="entry name" value="DHQase_II"/>
    <property type="match status" value="1"/>
</dbReference>
<dbReference type="Gene3D" id="3.40.50.9100">
    <property type="entry name" value="Dehydroquinase, class II"/>
    <property type="match status" value="1"/>
</dbReference>
<evidence type="ECO:0000256" key="1">
    <source>
        <dbReference type="ARBA" id="ARBA00001864"/>
    </source>
</evidence>
<keyword evidence="7" id="KW-0028">Amino-acid biosynthesis</keyword>
<feature type="active site" description="Proton donor" evidence="7 8">
    <location>
        <position position="99"/>
    </location>
</feature>
<evidence type="ECO:0000313" key="12">
    <source>
        <dbReference type="Proteomes" id="UP000255367"/>
    </source>
</evidence>
<evidence type="ECO:0000256" key="6">
    <source>
        <dbReference type="ARBA" id="ARBA00023239"/>
    </source>
</evidence>
<feature type="binding site" evidence="7 9">
    <location>
        <position position="73"/>
    </location>
    <ligand>
        <name>substrate</name>
    </ligand>
</feature>
<dbReference type="EC" id="4.2.1.10" evidence="5 7"/>
<evidence type="ECO:0000256" key="4">
    <source>
        <dbReference type="ARBA" id="ARBA00011193"/>
    </source>
</evidence>
<dbReference type="NCBIfam" id="NF003805">
    <property type="entry name" value="PRK05395.1-2"/>
    <property type="match status" value="1"/>
</dbReference>
<dbReference type="NCBIfam" id="TIGR01088">
    <property type="entry name" value="aroQ"/>
    <property type="match status" value="1"/>
</dbReference>
<feature type="binding site" evidence="7 9">
    <location>
        <position position="110"/>
    </location>
    <ligand>
        <name>substrate</name>
    </ligand>
</feature>
<evidence type="ECO:0000256" key="3">
    <source>
        <dbReference type="ARBA" id="ARBA00011037"/>
    </source>
</evidence>
<evidence type="ECO:0000313" key="11">
    <source>
        <dbReference type="EMBL" id="SUP44055.1"/>
    </source>
</evidence>
<evidence type="ECO:0000256" key="2">
    <source>
        <dbReference type="ARBA" id="ARBA00004902"/>
    </source>
</evidence>
<dbReference type="RefSeq" id="WP_115310611.1">
    <property type="nucleotide sequence ID" value="NZ_UHIO01000001.1"/>
</dbReference>
<keyword evidence="6 7" id="KW-0456">Lyase</keyword>
<feature type="active site" description="Proton acceptor" evidence="7 8">
    <location>
        <position position="22"/>
    </location>
</feature>
<comment type="pathway">
    <text evidence="2 7">Metabolic intermediate biosynthesis; chorismate biosynthesis; chorismate from D-erythrose 4-phosphate and phosphoenolpyruvate: step 3/7.</text>
</comment>
<dbReference type="GO" id="GO:0009423">
    <property type="term" value="P:chorismate biosynthetic process"/>
    <property type="evidence" value="ECO:0007669"/>
    <property type="project" value="UniProtKB-UniRule"/>
</dbReference>